<keyword evidence="1" id="KW-0812">Transmembrane</keyword>
<reference evidence="3 4" key="1">
    <citation type="submission" date="2018-02" db="EMBL/GenBank/DDBJ databases">
        <title>Comparative genomes isolates from brazilian mangrove.</title>
        <authorList>
            <person name="Araujo J.E."/>
            <person name="Taketani R.G."/>
            <person name="Silva M.C.P."/>
            <person name="Loureco M.V."/>
            <person name="Andreote F.D."/>
        </authorList>
    </citation>
    <scope>NUCLEOTIDE SEQUENCE [LARGE SCALE GENOMIC DNA]</scope>
    <source>
        <strain evidence="3 4">HEX-2 MGV</strain>
    </source>
</reference>
<dbReference type="Pfam" id="PF07596">
    <property type="entry name" value="SBP_bac_10"/>
    <property type="match status" value="1"/>
</dbReference>
<evidence type="ECO:0000256" key="1">
    <source>
        <dbReference type="SAM" id="Phobius"/>
    </source>
</evidence>
<organism evidence="3 4">
    <name type="scientific">Blastopirellula marina</name>
    <dbReference type="NCBI Taxonomy" id="124"/>
    <lineage>
        <taxon>Bacteria</taxon>
        <taxon>Pseudomonadati</taxon>
        <taxon>Planctomycetota</taxon>
        <taxon>Planctomycetia</taxon>
        <taxon>Pirellulales</taxon>
        <taxon>Pirellulaceae</taxon>
        <taxon>Blastopirellula</taxon>
    </lineage>
</organism>
<dbReference type="SUPFAM" id="SSF54523">
    <property type="entry name" value="Pili subunits"/>
    <property type="match status" value="1"/>
</dbReference>
<dbReference type="NCBIfam" id="TIGR02532">
    <property type="entry name" value="IV_pilin_GFxxxE"/>
    <property type="match status" value="1"/>
</dbReference>
<feature type="transmembrane region" description="Helical" evidence="1">
    <location>
        <begin position="12"/>
        <end position="34"/>
    </location>
</feature>
<dbReference type="InterPro" id="IPR045584">
    <property type="entry name" value="Pilin-like"/>
</dbReference>
<gene>
    <name evidence="3" type="ORF">C5Y96_07740</name>
</gene>
<accession>A0A2S8FXY7</accession>
<dbReference type="Pfam" id="PF07963">
    <property type="entry name" value="N_methyl"/>
    <property type="match status" value="1"/>
</dbReference>
<proteinExistence type="predicted"/>
<dbReference type="EMBL" id="PUIA01000017">
    <property type="protein sequence ID" value="PQO37041.1"/>
    <property type="molecule type" value="Genomic_DNA"/>
</dbReference>
<dbReference type="InterPro" id="IPR012902">
    <property type="entry name" value="N_methyl_site"/>
</dbReference>
<dbReference type="Proteomes" id="UP000240009">
    <property type="component" value="Unassembled WGS sequence"/>
</dbReference>
<protein>
    <recommendedName>
        <fullName evidence="2">DUF1559 domain-containing protein</fullName>
    </recommendedName>
</protein>
<feature type="domain" description="DUF1559" evidence="2">
    <location>
        <begin position="80"/>
        <end position="362"/>
    </location>
</feature>
<dbReference type="InterPro" id="IPR011453">
    <property type="entry name" value="DUF1559"/>
</dbReference>
<dbReference type="Gene3D" id="3.30.700.10">
    <property type="entry name" value="Glycoprotein, Type 4 Pilin"/>
    <property type="match status" value="1"/>
</dbReference>
<keyword evidence="1" id="KW-1133">Transmembrane helix</keyword>
<dbReference type="PANTHER" id="PTHR30093">
    <property type="entry name" value="GENERAL SECRETION PATHWAY PROTEIN G"/>
    <property type="match status" value="1"/>
</dbReference>
<name>A0A2S8FXY7_9BACT</name>
<evidence type="ECO:0000313" key="4">
    <source>
        <dbReference type="Proteomes" id="UP000240009"/>
    </source>
</evidence>
<feature type="transmembrane region" description="Helical" evidence="1">
    <location>
        <begin position="55"/>
        <end position="79"/>
    </location>
</feature>
<dbReference type="PANTHER" id="PTHR30093:SF2">
    <property type="entry name" value="TYPE II SECRETION SYSTEM PROTEIN H"/>
    <property type="match status" value="1"/>
</dbReference>
<sequence>MQDNILLNERNVFIICRLTIDVVIYSLLLIRLWSDPIYFLPMRSRALFKSAPRHAFTLVELLVVIAIIGVLIALLLPAVQQAREAARRSQCINNLKQLGVAAHNHHDTFGKFPAGLYNQNGGRADNSEPDQIGPNWVVMLLPYIEQDALYELFEVNTNVTVTTDKWNRDAVVTTGGPLARSQVIATLQCPSATGTSQAFNPTTALGNNWGRGTYAANGGAATHWHQTNQTQTLNNGVNVPAHGVFTVNKGRNMSEVLDGTSNTILFDEIRCGENVGDQRGVWALGISGSSIVHGMNEHDMYGPNDTGDNSDDVYDCVDMAKGGGCYESGTNNQANARSLHPGIVNVVRVDGSVSNVTDTVDLDVWSTLHAIADGQVISEN</sequence>
<dbReference type="AlphaFoldDB" id="A0A2S8FXY7"/>
<evidence type="ECO:0000259" key="2">
    <source>
        <dbReference type="Pfam" id="PF07596"/>
    </source>
</evidence>
<evidence type="ECO:0000313" key="3">
    <source>
        <dbReference type="EMBL" id="PQO37041.1"/>
    </source>
</evidence>
<keyword evidence="1" id="KW-0472">Membrane</keyword>
<comment type="caution">
    <text evidence="3">The sequence shown here is derived from an EMBL/GenBank/DDBJ whole genome shotgun (WGS) entry which is preliminary data.</text>
</comment>